<evidence type="ECO:0000313" key="2">
    <source>
        <dbReference type="Proteomes" id="UP000035037"/>
    </source>
</evidence>
<gene>
    <name evidence="1" type="ORF">TQ37_01605</name>
</gene>
<name>A0A0G8AYN5_9SYNE</name>
<proteinExistence type="predicted"/>
<reference evidence="1 2" key="2">
    <citation type="submission" date="2015-05" db="EMBL/GenBank/DDBJ databases">
        <title>Lifestyle Evolution in Cyanobacterial Symbionts of Sponges.</title>
        <authorList>
            <person name="Burgsdorf I."/>
            <person name="Slaby B.M."/>
            <person name="Handley K.M."/>
            <person name="Haber M."/>
            <person name="Blom J."/>
            <person name="Marshall C.W."/>
            <person name="Gilbert J.A."/>
            <person name="Hentschel U."/>
            <person name="Steindler L."/>
        </authorList>
    </citation>
    <scope>NUCLEOTIDE SEQUENCE [LARGE SCALE GENOMIC DNA]</scope>
    <source>
        <strain evidence="1">15L</strain>
    </source>
</reference>
<dbReference type="EMBL" id="JYFQ01000038">
    <property type="protein sequence ID" value="KKZ14251.1"/>
    <property type="molecule type" value="Genomic_DNA"/>
</dbReference>
<dbReference type="InterPro" id="IPR012337">
    <property type="entry name" value="RNaseH-like_sf"/>
</dbReference>
<sequence length="152" mass="17452">MTMAEGGCAIGLDPGYSKCGLACSDANRQYLDLCLICTPHACWRRLQDWWLERQPAYLYLGDGTCSARWRVALLTWWPAQDLQLVSEFHTSLEARERYWQLHEPRGWQRLLPEGLREPPRPVDDLAALVILERGLGRSLRVTPSSFRTAVRP</sequence>
<reference evidence="1 2" key="1">
    <citation type="submission" date="2015-02" db="EMBL/GenBank/DDBJ databases">
        <authorList>
            <person name="Slaby B."/>
            <person name="Hentschel U."/>
        </authorList>
    </citation>
    <scope>NUCLEOTIDE SEQUENCE [LARGE SCALE GENOMIC DNA]</scope>
    <source>
        <strain evidence="1">15L</strain>
    </source>
</reference>
<evidence type="ECO:0008006" key="3">
    <source>
        <dbReference type="Google" id="ProtNLM"/>
    </source>
</evidence>
<evidence type="ECO:0000313" key="1">
    <source>
        <dbReference type="EMBL" id="KKZ14251.1"/>
    </source>
</evidence>
<accession>A0A0G8AYN5</accession>
<comment type="caution">
    <text evidence="1">The sequence shown here is derived from an EMBL/GenBank/DDBJ whole genome shotgun (WGS) entry which is preliminary data.</text>
</comment>
<dbReference type="Proteomes" id="UP000035037">
    <property type="component" value="Unassembled WGS sequence"/>
</dbReference>
<dbReference type="AlphaFoldDB" id="A0A0G8AYN5"/>
<protein>
    <recommendedName>
        <fullName evidence="3">Resolvase</fullName>
    </recommendedName>
</protein>
<organism evidence="1 2">
    <name type="scientific">Candidatus Synechococcus spongiarum 15L</name>
    <dbReference type="NCBI Taxonomy" id="1608419"/>
    <lineage>
        <taxon>Bacteria</taxon>
        <taxon>Bacillati</taxon>
        <taxon>Cyanobacteriota</taxon>
        <taxon>Cyanophyceae</taxon>
        <taxon>Synechococcales</taxon>
        <taxon>Synechococcaceae</taxon>
        <taxon>Synechococcus</taxon>
    </lineage>
</organism>
<dbReference type="STRING" id="431041.FLM9_1634"/>
<dbReference type="PATRIC" id="fig|1608419.3.peg.1629"/>
<dbReference type="SUPFAM" id="SSF53098">
    <property type="entry name" value="Ribonuclease H-like"/>
    <property type="match status" value="1"/>
</dbReference>